<accession>A0ABQ6MT80</accession>
<protein>
    <recommendedName>
        <fullName evidence="1">YbaK/aminoacyl-tRNA synthetase-associated domain-containing protein</fullName>
    </recommendedName>
</protein>
<gene>
    <name evidence="2" type="ORF">TeGR_g3616</name>
</gene>
<dbReference type="InterPro" id="IPR007214">
    <property type="entry name" value="YbaK/aa-tRNA-synth-assoc-dom"/>
</dbReference>
<dbReference type="EMBL" id="BRYB01000528">
    <property type="protein sequence ID" value="GMI31905.1"/>
    <property type="molecule type" value="Genomic_DNA"/>
</dbReference>
<evidence type="ECO:0000259" key="1">
    <source>
        <dbReference type="Pfam" id="PF04073"/>
    </source>
</evidence>
<evidence type="ECO:0000313" key="2">
    <source>
        <dbReference type="EMBL" id="GMI31905.1"/>
    </source>
</evidence>
<evidence type="ECO:0000313" key="3">
    <source>
        <dbReference type="Proteomes" id="UP001165060"/>
    </source>
</evidence>
<dbReference type="InterPro" id="IPR036754">
    <property type="entry name" value="YbaK/aa-tRNA-synt-asso_dom_sf"/>
</dbReference>
<comment type="caution">
    <text evidence="2">The sequence shown here is derived from an EMBL/GenBank/DDBJ whole genome shotgun (WGS) entry which is preliminary data.</text>
</comment>
<organism evidence="2 3">
    <name type="scientific">Tetraparma gracilis</name>
    <dbReference type="NCBI Taxonomy" id="2962635"/>
    <lineage>
        <taxon>Eukaryota</taxon>
        <taxon>Sar</taxon>
        <taxon>Stramenopiles</taxon>
        <taxon>Ochrophyta</taxon>
        <taxon>Bolidophyceae</taxon>
        <taxon>Parmales</taxon>
        <taxon>Triparmaceae</taxon>
        <taxon>Tetraparma</taxon>
    </lineage>
</organism>
<dbReference type="PANTHER" id="PTHR30411">
    <property type="entry name" value="CYTOPLASMIC PROTEIN"/>
    <property type="match status" value="1"/>
</dbReference>
<proteinExistence type="predicted"/>
<sequence>MSTFGLFGDGKSCELSPYYSTSLAFESYSAPHTAAAAAPTPTASQIEARIAKLESSLPPHSTPYRPNLPLSPPVARAFSAVLSSACLSARFRWVPSDYYSWPLEERASCLGAHSTKQLCKAMLMENVRHSGASTPLNSKHYLVVLQYVSSISAPKLASAVRSLLPPAERLPPSKFEFRVASEKDSDELTGFLHNSVSPFGLSTPVPVVMSRSIGEDVGFLWLGAGDVDLKVGVSVEDFERATGASVLDVAEPRAGA</sequence>
<dbReference type="Gene3D" id="3.90.960.10">
    <property type="entry name" value="YbaK/aminoacyl-tRNA synthetase-associated domain"/>
    <property type="match status" value="1"/>
</dbReference>
<dbReference type="SUPFAM" id="SSF55826">
    <property type="entry name" value="YbaK/ProRS associated domain"/>
    <property type="match status" value="1"/>
</dbReference>
<dbReference type="CDD" id="cd04332">
    <property type="entry name" value="YbaK_like"/>
    <property type="match status" value="1"/>
</dbReference>
<name>A0ABQ6MT80_9STRA</name>
<dbReference type="Proteomes" id="UP001165060">
    <property type="component" value="Unassembled WGS sequence"/>
</dbReference>
<dbReference type="Pfam" id="PF04073">
    <property type="entry name" value="tRNA_edit"/>
    <property type="match status" value="1"/>
</dbReference>
<feature type="domain" description="YbaK/aminoacyl-tRNA synthetase-associated" evidence="1">
    <location>
        <begin position="114"/>
        <end position="240"/>
    </location>
</feature>
<reference evidence="2 3" key="1">
    <citation type="journal article" date="2023" name="Commun. Biol.">
        <title>Genome analysis of Parmales, the sister group of diatoms, reveals the evolutionary specialization of diatoms from phago-mixotrophs to photoautotrophs.</title>
        <authorList>
            <person name="Ban H."/>
            <person name="Sato S."/>
            <person name="Yoshikawa S."/>
            <person name="Yamada K."/>
            <person name="Nakamura Y."/>
            <person name="Ichinomiya M."/>
            <person name="Sato N."/>
            <person name="Blanc-Mathieu R."/>
            <person name="Endo H."/>
            <person name="Kuwata A."/>
            <person name="Ogata H."/>
        </authorList>
    </citation>
    <scope>NUCLEOTIDE SEQUENCE [LARGE SCALE GENOMIC DNA]</scope>
</reference>
<dbReference type="PANTHER" id="PTHR30411:SF4">
    <property type="entry name" value="YBAK_AMINOACYL-TRNA SYNTHETASE-ASSOCIATED DOMAIN-CONTAINING PROTEIN"/>
    <property type="match status" value="1"/>
</dbReference>
<keyword evidence="3" id="KW-1185">Reference proteome</keyword>